<evidence type="ECO:0000313" key="2">
    <source>
        <dbReference type="EnsemblPlants" id="HORVU.MOREX.r3.3HG0270720.1"/>
    </source>
</evidence>
<accession>A0A8I6X699</accession>
<evidence type="ECO:0000256" key="1">
    <source>
        <dbReference type="SAM" id="Coils"/>
    </source>
</evidence>
<name>A0A8I6X699_HORVV</name>
<protein>
    <recommendedName>
        <fullName evidence="4">Zinc finger GRF-type domain-containing protein</fullName>
    </recommendedName>
</protein>
<reference evidence="3" key="1">
    <citation type="journal article" date="2012" name="Nature">
        <title>A physical, genetic and functional sequence assembly of the barley genome.</title>
        <authorList>
            <consortium name="The International Barley Genome Sequencing Consortium"/>
            <person name="Mayer K.F."/>
            <person name="Waugh R."/>
            <person name="Brown J.W."/>
            <person name="Schulman A."/>
            <person name="Langridge P."/>
            <person name="Platzer M."/>
            <person name="Fincher G.B."/>
            <person name="Muehlbauer G.J."/>
            <person name="Sato K."/>
            <person name="Close T.J."/>
            <person name="Wise R.P."/>
            <person name="Stein N."/>
        </authorList>
    </citation>
    <scope>NUCLEOTIDE SEQUENCE [LARGE SCALE GENOMIC DNA]</scope>
    <source>
        <strain evidence="3">cv. Morex</strain>
    </source>
</reference>
<dbReference type="AlphaFoldDB" id="A0A8I6X699"/>
<evidence type="ECO:0000313" key="3">
    <source>
        <dbReference type="Proteomes" id="UP000011116"/>
    </source>
</evidence>
<sequence>MSTSKINKEMKNEEMYFHDMDFNFYENPDTIVDQYFHGKEGDLPLYCVLHDTKPLRCVASKGSDTGRRFYGCAVKRYLLKLWKFLHKGNSERHEQKEEISKLKRDIKQLNLKLMNLERQKKQIDIDHKELKSIHACLQGAFQNIEEERDDTKLDRDFLEEEVNMRKGNKKKMETVISGLVEKGCANRYELLTINEILEE</sequence>
<dbReference type="PANTHER" id="PTHR35163">
    <property type="entry name" value="OS02G0467300 PROTEIN"/>
    <property type="match status" value="1"/>
</dbReference>
<dbReference type="Gramene" id="HORVU.MOREX.r3.3HG0270720.1">
    <property type="protein sequence ID" value="HORVU.MOREX.r3.3HG0270720.1"/>
    <property type="gene ID" value="HORVU.MOREX.r3.3HG0270720"/>
</dbReference>
<dbReference type="Proteomes" id="UP000011116">
    <property type="component" value="Chromosome 3H"/>
</dbReference>
<keyword evidence="1" id="KW-0175">Coiled coil</keyword>
<dbReference type="Gramene" id="HORVU.MOREX.r2.3HG0224360.1">
    <property type="protein sequence ID" value="HORVU.MOREX.r2.3HG0224360.1"/>
    <property type="gene ID" value="HORVU.MOREX.r2.3HG0224360"/>
</dbReference>
<proteinExistence type="predicted"/>
<dbReference type="EnsemblPlants" id="HORVU.MOREX.r3.3HG0270720.1">
    <property type="protein sequence ID" value="HORVU.MOREX.r3.3HG0270720.1"/>
    <property type="gene ID" value="HORVU.MOREX.r3.3HG0270720"/>
</dbReference>
<evidence type="ECO:0008006" key="4">
    <source>
        <dbReference type="Google" id="ProtNLM"/>
    </source>
</evidence>
<feature type="coiled-coil region" evidence="1">
    <location>
        <begin position="85"/>
        <end position="161"/>
    </location>
</feature>
<reference evidence="2" key="2">
    <citation type="submission" date="2020-10" db="EMBL/GenBank/DDBJ databases">
        <authorList>
            <person name="Scholz U."/>
            <person name="Mascher M."/>
            <person name="Fiebig A."/>
        </authorList>
    </citation>
    <scope>NUCLEOTIDE SEQUENCE [LARGE SCALE GENOMIC DNA]</scope>
    <source>
        <strain evidence="2">cv. Morex</strain>
    </source>
</reference>
<reference evidence="2" key="3">
    <citation type="submission" date="2022-01" db="UniProtKB">
        <authorList>
            <consortium name="EnsemblPlants"/>
        </authorList>
    </citation>
    <scope>IDENTIFICATION</scope>
    <source>
        <strain evidence="2">subsp. vulgare</strain>
    </source>
</reference>
<keyword evidence="3" id="KW-1185">Reference proteome</keyword>
<organism evidence="2 3">
    <name type="scientific">Hordeum vulgare subsp. vulgare</name>
    <name type="common">Domesticated barley</name>
    <dbReference type="NCBI Taxonomy" id="112509"/>
    <lineage>
        <taxon>Eukaryota</taxon>
        <taxon>Viridiplantae</taxon>
        <taxon>Streptophyta</taxon>
        <taxon>Embryophyta</taxon>
        <taxon>Tracheophyta</taxon>
        <taxon>Spermatophyta</taxon>
        <taxon>Magnoliopsida</taxon>
        <taxon>Liliopsida</taxon>
        <taxon>Poales</taxon>
        <taxon>Poaceae</taxon>
        <taxon>BOP clade</taxon>
        <taxon>Pooideae</taxon>
        <taxon>Triticodae</taxon>
        <taxon>Triticeae</taxon>
        <taxon>Hordeinae</taxon>
        <taxon>Hordeum</taxon>
    </lineage>
</organism>
<dbReference type="SMR" id="A0A8I6X699"/>
<dbReference type="PANTHER" id="PTHR35163:SF14">
    <property type="entry name" value="FACTOR OF DNA METHYLATION 1-5_IDN2 DOMAIN-CONTAINING PROTEIN"/>
    <property type="match status" value="1"/>
</dbReference>